<accession>A0A0A9FGE0</accession>
<organism evidence="1">
    <name type="scientific">Arundo donax</name>
    <name type="common">Giant reed</name>
    <name type="synonym">Donax arundinaceus</name>
    <dbReference type="NCBI Taxonomy" id="35708"/>
    <lineage>
        <taxon>Eukaryota</taxon>
        <taxon>Viridiplantae</taxon>
        <taxon>Streptophyta</taxon>
        <taxon>Embryophyta</taxon>
        <taxon>Tracheophyta</taxon>
        <taxon>Spermatophyta</taxon>
        <taxon>Magnoliopsida</taxon>
        <taxon>Liliopsida</taxon>
        <taxon>Poales</taxon>
        <taxon>Poaceae</taxon>
        <taxon>PACMAD clade</taxon>
        <taxon>Arundinoideae</taxon>
        <taxon>Arundineae</taxon>
        <taxon>Arundo</taxon>
    </lineage>
</organism>
<evidence type="ECO:0000313" key="1">
    <source>
        <dbReference type="EMBL" id="JAE10304.1"/>
    </source>
</evidence>
<dbReference type="EMBL" id="GBRH01187592">
    <property type="protein sequence ID" value="JAE10304.1"/>
    <property type="molecule type" value="Transcribed_RNA"/>
</dbReference>
<dbReference type="AlphaFoldDB" id="A0A0A9FGE0"/>
<name>A0A0A9FGE0_ARUDO</name>
<sequence length="42" mass="4839">MPALPFDMVFINSIKTKVKCIYAMTGAQECCSLLLCIGRWRW</sequence>
<protein>
    <submittedName>
        <fullName evidence="1">Uncharacterized protein</fullName>
    </submittedName>
</protein>
<reference evidence="1" key="1">
    <citation type="submission" date="2014-09" db="EMBL/GenBank/DDBJ databases">
        <authorList>
            <person name="Magalhaes I.L.F."/>
            <person name="Oliveira U."/>
            <person name="Santos F.R."/>
            <person name="Vidigal T.H.D.A."/>
            <person name="Brescovit A.D."/>
            <person name="Santos A.J."/>
        </authorList>
    </citation>
    <scope>NUCLEOTIDE SEQUENCE</scope>
    <source>
        <tissue evidence="1">Shoot tissue taken approximately 20 cm above the soil surface</tissue>
    </source>
</reference>
<reference evidence="1" key="2">
    <citation type="journal article" date="2015" name="Data Brief">
        <title>Shoot transcriptome of the giant reed, Arundo donax.</title>
        <authorList>
            <person name="Barrero R.A."/>
            <person name="Guerrero F.D."/>
            <person name="Moolhuijzen P."/>
            <person name="Goolsby J.A."/>
            <person name="Tidwell J."/>
            <person name="Bellgard S.E."/>
            <person name="Bellgard M.I."/>
        </authorList>
    </citation>
    <scope>NUCLEOTIDE SEQUENCE</scope>
    <source>
        <tissue evidence="1">Shoot tissue taken approximately 20 cm above the soil surface</tissue>
    </source>
</reference>
<proteinExistence type="predicted"/>